<reference evidence="2" key="1">
    <citation type="submission" date="2015-12" db="EMBL/GenBank/DDBJ databases">
        <title>High throughput identification of novel conotoxins from the Chinese tubular cone snail Conus betulinus by multitranscriptome sequencing.</title>
        <authorList>
            <person name="Ruan Z."/>
            <person name="Peng C."/>
            <person name="Shi Q."/>
            <person name="Yao G."/>
            <person name="Gao B.-M."/>
        </authorList>
    </citation>
    <scope>NUCLEOTIDE SEQUENCE</scope>
</reference>
<feature type="chain" id="PRO_5007493171" evidence="1">
    <location>
        <begin position="24"/>
        <end position="112"/>
    </location>
</feature>
<keyword evidence="1" id="KW-0732">Signal</keyword>
<name>A0A142C1D7_CONBE</name>
<evidence type="ECO:0000313" key="2">
    <source>
        <dbReference type="EMBL" id="AMP44638.1"/>
    </source>
</evidence>
<sequence length="112" mass="12485">MTMSMSVTLSVFVMVVVAAAVLGSTPLEDKDLYCGRNAYNECCRHGMRNCMERCATDADSCWDHCYYTAATNCGCHPSNGCCAKFLERYSSCLFHHGNQLSECWKQTQDVPC</sequence>
<feature type="signal peptide" evidence="1">
    <location>
        <begin position="1"/>
        <end position="23"/>
    </location>
</feature>
<protein>
    <submittedName>
        <fullName evidence="2">Conotoxin</fullName>
    </submittedName>
</protein>
<organism evidence="2">
    <name type="scientific">Conus betulinus</name>
    <name type="common">Beech cone</name>
    <dbReference type="NCBI Taxonomy" id="89764"/>
    <lineage>
        <taxon>Eukaryota</taxon>
        <taxon>Metazoa</taxon>
        <taxon>Spiralia</taxon>
        <taxon>Lophotrochozoa</taxon>
        <taxon>Mollusca</taxon>
        <taxon>Gastropoda</taxon>
        <taxon>Caenogastropoda</taxon>
        <taxon>Neogastropoda</taxon>
        <taxon>Conoidea</taxon>
        <taxon>Conidae</taxon>
        <taxon>Conus</taxon>
        <taxon>Dendroconus</taxon>
    </lineage>
</organism>
<accession>A0A142C1D7</accession>
<evidence type="ECO:0000256" key="1">
    <source>
        <dbReference type="SAM" id="SignalP"/>
    </source>
</evidence>
<proteinExistence type="evidence at transcript level"/>
<dbReference type="AlphaFoldDB" id="A0A142C1D7"/>
<dbReference type="EMBL" id="KU563890">
    <property type="protein sequence ID" value="AMP44638.1"/>
    <property type="molecule type" value="mRNA"/>
</dbReference>